<feature type="domain" description="HTH tetR-type" evidence="5">
    <location>
        <begin position="16"/>
        <end position="75"/>
    </location>
</feature>
<keyword evidence="7" id="KW-1185">Reference proteome</keyword>
<dbReference type="InterPro" id="IPR049445">
    <property type="entry name" value="TetR_SbtR-like_C"/>
</dbReference>
<feature type="DNA-binding region" description="H-T-H motif" evidence="4">
    <location>
        <begin position="38"/>
        <end position="57"/>
    </location>
</feature>
<protein>
    <submittedName>
        <fullName evidence="6">TetR family transcriptional regulator</fullName>
    </submittedName>
</protein>
<dbReference type="OrthoDB" id="3617113at2"/>
<evidence type="ECO:0000256" key="3">
    <source>
        <dbReference type="ARBA" id="ARBA00023163"/>
    </source>
</evidence>
<evidence type="ECO:0000256" key="2">
    <source>
        <dbReference type="ARBA" id="ARBA00023125"/>
    </source>
</evidence>
<sequence length="191" mass="20892">MAPPPARVRRIRSDSERNRSLILAEAERHFAQSGVGASLEAIARDAGVGSATLYRHFPTRDDLIAGLVEQRSTQMAAEIERIQQLADTGEALCSWLVVVEEFFSAFEGFPGPVRTAMTGVQNRLAVTCAGFVDQTAQFLQAAQRDGKAREGLRPLDLFLMALALSWVRGSSLADEPSPDNLRAIFQDGFRT</sequence>
<dbReference type="PANTHER" id="PTHR30055:SF234">
    <property type="entry name" value="HTH-TYPE TRANSCRIPTIONAL REGULATOR BETI"/>
    <property type="match status" value="1"/>
</dbReference>
<dbReference type="PROSITE" id="PS50977">
    <property type="entry name" value="HTH_TETR_2"/>
    <property type="match status" value="1"/>
</dbReference>
<dbReference type="Proteomes" id="UP000054537">
    <property type="component" value="Unassembled WGS sequence"/>
</dbReference>
<dbReference type="PANTHER" id="PTHR30055">
    <property type="entry name" value="HTH-TYPE TRANSCRIPTIONAL REGULATOR RUTR"/>
    <property type="match status" value="1"/>
</dbReference>
<evidence type="ECO:0000256" key="4">
    <source>
        <dbReference type="PROSITE-ProRule" id="PRU00335"/>
    </source>
</evidence>
<dbReference type="InterPro" id="IPR001647">
    <property type="entry name" value="HTH_TetR"/>
</dbReference>
<keyword evidence="1" id="KW-0805">Transcription regulation</keyword>
<evidence type="ECO:0000256" key="1">
    <source>
        <dbReference type="ARBA" id="ARBA00023015"/>
    </source>
</evidence>
<organism evidence="6 7">
    <name type="scientific">Actinoplanes utahensis</name>
    <dbReference type="NCBI Taxonomy" id="1869"/>
    <lineage>
        <taxon>Bacteria</taxon>
        <taxon>Bacillati</taxon>
        <taxon>Actinomycetota</taxon>
        <taxon>Actinomycetes</taxon>
        <taxon>Micromonosporales</taxon>
        <taxon>Micromonosporaceae</taxon>
        <taxon>Actinoplanes</taxon>
    </lineage>
</organism>
<dbReference type="Pfam" id="PF00440">
    <property type="entry name" value="TetR_N"/>
    <property type="match status" value="1"/>
</dbReference>
<dbReference type="GO" id="GO:0003700">
    <property type="term" value="F:DNA-binding transcription factor activity"/>
    <property type="evidence" value="ECO:0007669"/>
    <property type="project" value="TreeGrafter"/>
</dbReference>
<dbReference type="InterPro" id="IPR009057">
    <property type="entry name" value="Homeodomain-like_sf"/>
</dbReference>
<dbReference type="PRINTS" id="PR00455">
    <property type="entry name" value="HTHTETR"/>
</dbReference>
<evidence type="ECO:0000313" key="6">
    <source>
        <dbReference type="EMBL" id="KHD73943.1"/>
    </source>
</evidence>
<dbReference type="Pfam" id="PF21597">
    <property type="entry name" value="TetR_C_43"/>
    <property type="match status" value="1"/>
</dbReference>
<dbReference type="Gene3D" id="1.10.357.10">
    <property type="entry name" value="Tetracycline Repressor, domain 2"/>
    <property type="match status" value="1"/>
</dbReference>
<name>A0A0A6UFS9_ACTUT</name>
<evidence type="ECO:0000313" key="7">
    <source>
        <dbReference type="Proteomes" id="UP000054537"/>
    </source>
</evidence>
<comment type="caution">
    <text evidence="6">The sequence shown here is derived from an EMBL/GenBank/DDBJ whole genome shotgun (WGS) entry which is preliminary data.</text>
</comment>
<accession>A0A0A6UFS9</accession>
<gene>
    <name evidence="6" type="ORF">MB27_31740</name>
</gene>
<dbReference type="STRING" id="1869.MB27_31740"/>
<dbReference type="SUPFAM" id="SSF46689">
    <property type="entry name" value="Homeodomain-like"/>
    <property type="match status" value="1"/>
</dbReference>
<dbReference type="eggNOG" id="COG1309">
    <property type="taxonomic scope" value="Bacteria"/>
</dbReference>
<proteinExistence type="predicted"/>
<dbReference type="AlphaFoldDB" id="A0A0A6UFS9"/>
<keyword evidence="3" id="KW-0804">Transcription</keyword>
<dbReference type="EMBL" id="JRTT01000073">
    <property type="protein sequence ID" value="KHD73943.1"/>
    <property type="molecule type" value="Genomic_DNA"/>
</dbReference>
<reference evidence="6 7" key="1">
    <citation type="submission" date="2014-10" db="EMBL/GenBank/DDBJ databases">
        <title>Draft genome sequence of Actinoplanes utahensis NRRL 12052.</title>
        <authorList>
            <person name="Velasco-Bucheli B."/>
            <person name="del Cerro C."/>
            <person name="Hormigo D."/>
            <person name="Garcia J.L."/>
            <person name="Acebal C."/>
            <person name="Arroyo M."/>
            <person name="de la Mata I."/>
        </authorList>
    </citation>
    <scope>NUCLEOTIDE SEQUENCE [LARGE SCALE GENOMIC DNA]</scope>
    <source>
        <strain evidence="6 7">NRRL 12052</strain>
    </source>
</reference>
<keyword evidence="2 4" id="KW-0238">DNA-binding</keyword>
<dbReference type="RefSeq" id="WP_043530800.1">
    <property type="nucleotide sequence ID" value="NZ_BAABKU010000068.1"/>
</dbReference>
<dbReference type="InterPro" id="IPR050109">
    <property type="entry name" value="HTH-type_TetR-like_transc_reg"/>
</dbReference>
<dbReference type="GO" id="GO:0000976">
    <property type="term" value="F:transcription cis-regulatory region binding"/>
    <property type="evidence" value="ECO:0007669"/>
    <property type="project" value="TreeGrafter"/>
</dbReference>
<evidence type="ECO:0000259" key="5">
    <source>
        <dbReference type="PROSITE" id="PS50977"/>
    </source>
</evidence>